<dbReference type="Proteomes" id="UP000243081">
    <property type="component" value="Unassembled WGS sequence"/>
</dbReference>
<protein>
    <recommendedName>
        <fullName evidence="2">C2H2-type domain-containing protein</fullName>
    </recommendedName>
</protein>
<evidence type="ECO:0000313" key="3">
    <source>
        <dbReference type="EMBL" id="OAR00712.1"/>
    </source>
</evidence>
<evidence type="ECO:0000256" key="1">
    <source>
        <dbReference type="SAM" id="MobiDB-lite"/>
    </source>
</evidence>
<feature type="region of interest" description="Disordered" evidence="1">
    <location>
        <begin position="175"/>
        <end position="236"/>
    </location>
</feature>
<accession>A0A179IFQ3</accession>
<evidence type="ECO:0000259" key="2">
    <source>
        <dbReference type="PROSITE" id="PS00028"/>
    </source>
</evidence>
<name>A0A179IFQ3_CORDF</name>
<dbReference type="InterPro" id="IPR039258">
    <property type="entry name" value="ZNF511"/>
</dbReference>
<organism evidence="3 4">
    <name type="scientific">Cordyceps confragosa</name>
    <name type="common">Lecanicillium lecanii</name>
    <dbReference type="NCBI Taxonomy" id="2714763"/>
    <lineage>
        <taxon>Eukaryota</taxon>
        <taxon>Fungi</taxon>
        <taxon>Dikarya</taxon>
        <taxon>Ascomycota</taxon>
        <taxon>Pezizomycotina</taxon>
        <taxon>Sordariomycetes</taxon>
        <taxon>Hypocreomycetidae</taxon>
        <taxon>Hypocreales</taxon>
        <taxon>Cordycipitaceae</taxon>
        <taxon>Akanthomyces</taxon>
    </lineage>
</organism>
<dbReference type="OMA" id="CMTPQKR"/>
<feature type="domain" description="C2H2-type" evidence="2">
    <location>
        <begin position="87"/>
        <end position="108"/>
    </location>
</feature>
<dbReference type="InterPro" id="IPR013087">
    <property type="entry name" value="Znf_C2H2_type"/>
</dbReference>
<dbReference type="PROSITE" id="PS00028">
    <property type="entry name" value="ZINC_FINGER_C2H2_1"/>
    <property type="match status" value="1"/>
</dbReference>
<dbReference type="EMBL" id="LUKN01001560">
    <property type="protein sequence ID" value="OAR00712.1"/>
    <property type="molecule type" value="Genomic_DNA"/>
</dbReference>
<feature type="region of interest" description="Disordered" evidence="1">
    <location>
        <begin position="1"/>
        <end position="46"/>
    </location>
</feature>
<dbReference type="PANTHER" id="PTHR21354">
    <property type="entry name" value="ZINC FINGER PROTEIN 511"/>
    <property type="match status" value="1"/>
</dbReference>
<sequence length="268" mass="29757">MKRSRECEQDINPASHGSPDADMSPSGPQHIAKYTELDPVVVDPDSDSSSPFPAVHILCSLPPHAEMAFDSYTAYETHYSSFHTNRCMACHRNFPSQHLLGVHIEESHDPIVRVKREQGAHTYSCFVEGCDRKCLTHQKRRMHMIDKHMYPKNFYFAVTRDGIDGRRSLLVDGGAGAGAARHQRRRSSTASLTKEARRRAATLERQTADAGEQAGPETEADEAGQGRTTKASAVDDDVDAITDSMASMRFVPGAIRFGNRNRQGFAKR</sequence>
<dbReference type="AlphaFoldDB" id="A0A179IFQ3"/>
<dbReference type="SMART" id="SM00355">
    <property type="entry name" value="ZnF_C2H2"/>
    <property type="match status" value="2"/>
</dbReference>
<dbReference type="OrthoDB" id="18440at2759"/>
<gene>
    <name evidence="3" type="ORF">LLEC1_00229</name>
</gene>
<keyword evidence="4" id="KW-1185">Reference proteome</keyword>
<dbReference type="PANTHER" id="PTHR21354:SF0">
    <property type="entry name" value="ZINC FINGER PROTEIN 511"/>
    <property type="match status" value="1"/>
</dbReference>
<evidence type="ECO:0000313" key="4">
    <source>
        <dbReference type="Proteomes" id="UP000243081"/>
    </source>
</evidence>
<comment type="caution">
    <text evidence="3">The sequence shown here is derived from an EMBL/GenBank/DDBJ whole genome shotgun (WGS) entry which is preliminary data.</text>
</comment>
<proteinExistence type="predicted"/>
<reference evidence="3 4" key="1">
    <citation type="submission" date="2016-03" db="EMBL/GenBank/DDBJ databases">
        <title>Fine-scale spatial genetic structure of a fungal parasite of coffee scale insects.</title>
        <authorList>
            <person name="Jackson D."/>
            <person name="Zemenick K.A."/>
            <person name="Malloure B."/>
            <person name="Quandt C.A."/>
            <person name="James T.Y."/>
        </authorList>
    </citation>
    <scope>NUCLEOTIDE SEQUENCE [LARGE SCALE GENOMIC DNA]</scope>
    <source>
        <strain evidence="3 4">UM487</strain>
    </source>
</reference>